<keyword evidence="1" id="KW-1133">Transmembrane helix</keyword>
<dbReference type="EMBL" id="MK550697">
    <property type="protein sequence ID" value="QBM09627.1"/>
    <property type="molecule type" value="Genomic_DNA"/>
</dbReference>
<protein>
    <submittedName>
        <fullName evidence="2">Uncharacterized protein</fullName>
    </submittedName>
</protein>
<accession>A0A482DTE6</accession>
<reference evidence="2" key="1">
    <citation type="submission" date="2019-02" db="EMBL/GenBank/DDBJ databases">
        <authorList>
            <person name="Fang M.L."/>
            <person name="Zhang Y."/>
        </authorList>
    </citation>
    <scope>NUCLEOTIDE SEQUENCE</scope>
    <source>
        <strain evidence="2">YMF1.01838</strain>
    </source>
</reference>
<name>A0A482DTE6_9PEZI</name>
<gene>
    <name evidence="2" type="primary">orf135</name>
</gene>
<keyword evidence="1" id="KW-0472">Membrane</keyword>
<feature type="transmembrane region" description="Helical" evidence="1">
    <location>
        <begin position="83"/>
        <end position="107"/>
    </location>
</feature>
<feature type="transmembrane region" description="Helical" evidence="1">
    <location>
        <begin position="43"/>
        <end position="63"/>
    </location>
</feature>
<evidence type="ECO:0000256" key="1">
    <source>
        <dbReference type="SAM" id="Phobius"/>
    </source>
</evidence>
<dbReference type="AlphaFoldDB" id="A0A482DTE6"/>
<sequence>MITYVDSVNKNIILKLLIEYKNITLKRLKDLTIKIFIRILRKYIIDFIIPYLKFISEFVMRYLKFISEFVMRYLKFISEFNYYIEFISPLIEVLVSIKIPFINFHIFKIIYNFIKKIKWFNTKNIYFKSHTYRIF</sequence>
<keyword evidence="2" id="KW-0496">Mitochondrion</keyword>
<geneLocation type="mitochondrion" evidence="2"/>
<organism evidence="2">
    <name type="scientific">Dactylella sp</name>
    <dbReference type="NCBI Taxonomy" id="1814903"/>
    <lineage>
        <taxon>Eukaryota</taxon>
        <taxon>Fungi</taxon>
        <taxon>Dikarya</taxon>
        <taxon>Ascomycota</taxon>
        <taxon>Pezizomycotina</taxon>
        <taxon>Orbiliomycetes</taxon>
        <taxon>Orbiliales</taxon>
        <taxon>Orbiliaceae</taxon>
        <taxon>Dactylella</taxon>
    </lineage>
</organism>
<evidence type="ECO:0000313" key="2">
    <source>
        <dbReference type="EMBL" id="QBM09627.1"/>
    </source>
</evidence>
<keyword evidence="1" id="KW-0812">Transmembrane</keyword>
<proteinExistence type="predicted"/>